<comment type="caution">
    <text evidence="1">The sequence shown here is derived from an EMBL/GenBank/DDBJ whole genome shotgun (WGS) entry which is preliminary data.</text>
</comment>
<proteinExistence type="predicted"/>
<reference evidence="1 2" key="1">
    <citation type="journal article" date="2019" name="Environ. Microbiol.">
        <title>At the nexus of three kingdoms: the genome of the mycorrhizal fungus Gigaspora margarita provides insights into plant, endobacterial and fungal interactions.</title>
        <authorList>
            <person name="Venice F."/>
            <person name="Ghignone S."/>
            <person name="Salvioli di Fossalunga A."/>
            <person name="Amselem J."/>
            <person name="Novero M."/>
            <person name="Xianan X."/>
            <person name="Sedzielewska Toro K."/>
            <person name="Morin E."/>
            <person name="Lipzen A."/>
            <person name="Grigoriev I.V."/>
            <person name="Henrissat B."/>
            <person name="Martin F.M."/>
            <person name="Bonfante P."/>
        </authorList>
    </citation>
    <scope>NUCLEOTIDE SEQUENCE [LARGE SCALE GENOMIC DNA]</scope>
    <source>
        <strain evidence="1 2">BEG34</strain>
    </source>
</reference>
<dbReference type="Gene3D" id="1.25.40.10">
    <property type="entry name" value="Tetratricopeptide repeat domain"/>
    <property type="match status" value="1"/>
</dbReference>
<dbReference type="EMBL" id="WTPW01000355">
    <property type="protein sequence ID" value="KAF0520281.1"/>
    <property type="molecule type" value="Genomic_DNA"/>
</dbReference>
<gene>
    <name evidence="1" type="ORF">F8M41_016410</name>
</gene>
<protein>
    <submittedName>
        <fullName evidence="1">HCP-like protein</fullName>
    </submittedName>
</protein>
<evidence type="ECO:0000313" key="2">
    <source>
        <dbReference type="Proteomes" id="UP000439903"/>
    </source>
</evidence>
<dbReference type="InterPro" id="IPR011990">
    <property type="entry name" value="TPR-like_helical_dom_sf"/>
</dbReference>
<dbReference type="AlphaFoldDB" id="A0A8H4APJ8"/>
<dbReference type="Pfam" id="PF08238">
    <property type="entry name" value="Sel1"/>
    <property type="match status" value="2"/>
</dbReference>
<dbReference type="Proteomes" id="UP000439903">
    <property type="component" value="Unassembled WGS sequence"/>
</dbReference>
<organism evidence="1 2">
    <name type="scientific">Gigaspora margarita</name>
    <dbReference type="NCBI Taxonomy" id="4874"/>
    <lineage>
        <taxon>Eukaryota</taxon>
        <taxon>Fungi</taxon>
        <taxon>Fungi incertae sedis</taxon>
        <taxon>Mucoromycota</taxon>
        <taxon>Glomeromycotina</taxon>
        <taxon>Glomeromycetes</taxon>
        <taxon>Diversisporales</taxon>
        <taxon>Gigasporaceae</taxon>
        <taxon>Gigaspora</taxon>
    </lineage>
</organism>
<sequence>MAPIITQGINLYQKSAEMGVSDGIFALGNCYQNGIGVEKDEHKAVMSFGYLAGQWPWPKGQKCNFYFWLKQPNKASNLIGPILIYV</sequence>
<evidence type="ECO:0000313" key="1">
    <source>
        <dbReference type="EMBL" id="KAF0520281.1"/>
    </source>
</evidence>
<dbReference type="SUPFAM" id="SSF81901">
    <property type="entry name" value="HCP-like"/>
    <property type="match status" value="1"/>
</dbReference>
<name>A0A8H4APJ8_GIGMA</name>
<dbReference type="OrthoDB" id="2384430at2759"/>
<keyword evidence="2" id="KW-1185">Reference proteome</keyword>
<accession>A0A8H4APJ8</accession>
<dbReference type="InterPro" id="IPR006597">
    <property type="entry name" value="Sel1-like"/>
</dbReference>